<comment type="caution">
    <text evidence="4">The sequence shown here is derived from an EMBL/GenBank/DDBJ whole genome shotgun (WGS) entry which is preliminary data.</text>
</comment>
<dbReference type="InterPro" id="IPR008972">
    <property type="entry name" value="Cupredoxin"/>
</dbReference>
<dbReference type="InterPro" id="IPR002355">
    <property type="entry name" value="Cu_oxidase_Cu_BS"/>
</dbReference>
<dbReference type="InterPro" id="IPR011706">
    <property type="entry name" value="Cu-oxidase_C"/>
</dbReference>
<reference evidence="4" key="1">
    <citation type="submission" date="2023-03" db="EMBL/GenBank/DDBJ databases">
        <title>Massive genome expansion in bonnet fungi (Mycena s.s.) driven by repeated elements and novel gene families across ecological guilds.</title>
        <authorList>
            <consortium name="Lawrence Berkeley National Laboratory"/>
            <person name="Harder C.B."/>
            <person name="Miyauchi S."/>
            <person name="Viragh M."/>
            <person name="Kuo A."/>
            <person name="Thoen E."/>
            <person name="Andreopoulos B."/>
            <person name="Lu D."/>
            <person name="Skrede I."/>
            <person name="Drula E."/>
            <person name="Henrissat B."/>
            <person name="Morin E."/>
            <person name="Kohler A."/>
            <person name="Barry K."/>
            <person name="LaButti K."/>
            <person name="Morin E."/>
            <person name="Salamov A."/>
            <person name="Lipzen A."/>
            <person name="Mereny Z."/>
            <person name="Hegedus B."/>
            <person name="Baldrian P."/>
            <person name="Stursova M."/>
            <person name="Weitz H."/>
            <person name="Taylor A."/>
            <person name="Grigoriev I.V."/>
            <person name="Nagy L.G."/>
            <person name="Martin F."/>
            <person name="Kauserud H."/>
        </authorList>
    </citation>
    <scope>NUCLEOTIDE SEQUENCE</scope>
    <source>
        <strain evidence="4">CBHHK200</strain>
    </source>
</reference>
<proteinExistence type="predicted"/>
<feature type="signal peptide" evidence="2">
    <location>
        <begin position="1"/>
        <end position="21"/>
    </location>
</feature>
<gene>
    <name evidence="4" type="ORF">C8F04DRAFT_1254531</name>
</gene>
<dbReference type="AlphaFoldDB" id="A0AAD6T940"/>
<dbReference type="Gene3D" id="2.60.40.420">
    <property type="entry name" value="Cupredoxins - blue copper proteins"/>
    <property type="match status" value="1"/>
</dbReference>
<dbReference type="InterPro" id="IPR033138">
    <property type="entry name" value="Cu_oxidase_CS"/>
</dbReference>
<evidence type="ECO:0000256" key="1">
    <source>
        <dbReference type="ARBA" id="ARBA00022723"/>
    </source>
</evidence>
<evidence type="ECO:0000259" key="3">
    <source>
        <dbReference type="Pfam" id="PF07731"/>
    </source>
</evidence>
<protein>
    <recommendedName>
        <fullName evidence="3">Plastocyanin-like domain-containing protein</fullName>
    </recommendedName>
</protein>
<dbReference type="Pfam" id="PF07731">
    <property type="entry name" value="Cu-oxidase_2"/>
    <property type="match status" value="1"/>
</dbReference>
<keyword evidence="5" id="KW-1185">Reference proteome</keyword>
<evidence type="ECO:0000256" key="2">
    <source>
        <dbReference type="SAM" id="SignalP"/>
    </source>
</evidence>
<keyword evidence="1" id="KW-0479">Metal-binding</keyword>
<dbReference type="GO" id="GO:0016491">
    <property type="term" value="F:oxidoreductase activity"/>
    <property type="evidence" value="ECO:0007669"/>
    <property type="project" value="InterPro"/>
</dbReference>
<dbReference type="SUPFAM" id="SSF49503">
    <property type="entry name" value="Cupredoxins"/>
    <property type="match status" value="1"/>
</dbReference>
<organism evidence="4 5">
    <name type="scientific">Mycena alexandri</name>
    <dbReference type="NCBI Taxonomy" id="1745969"/>
    <lineage>
        <taxon>Eukaryota</taxon>
        <taxon>Fungi</taxon>
        <taxon>Dikarya</taxon>
        <taxon>Basidiomycota</taxon>
        <taxon>Agaricomycotina</taxon>
        <taxon>Agaricomycetes</taxon>
        <taxon>Agaricomycetidae</taxon>
        <taxon>Agaricales</taxon>
        <taxon>Marasmiineae</taxon>
        <taxon>Mycenaceae</taxon>
        <taxon>Mycena</taxon>
    </lineage>
</organism>
<dbReference type="GO" id="GO:0005507">
    <property type="term" value="F:copper ion binding"/>
    <property type="evidence" value="ECO:0007669"/>
    <property type="project" value="InterPro"/>
</dbReference>
<name>A0AAD6T940_9AGAR</name>
<dbReference type="PROSITE" id="PS00080">
    <property type="entry name" value="MULTICOPPER_OXIDASE2"/>
    <property type="match status" value="1"/>
</dbReference>
<evidence type="ECO:0000313" key="5">
    <source>
        <dbReference type="Proteomes" id="UP001218188"/>
    </source>
</evidence>
<dbReference type="PROSITE" id="PS00079">
    <property type="entry name" value="MULTICOPPER_OXIDASE1"/>
    <property type="match status" value="1"/>
</dbReference>
<evidence type="ECO:0000313" key="4">
    <source>
        <dbReference type="EMBL" id="KAJ7040068.1"/>
    </source>
</evidence>
<sequence>MAYRNSFALFITTVTLMGTCKEVFETPLPIRNSTHRRILPAPLACVTTRCGAPWGTTALALTMDLVFSTGWFARFTLASRLVVVCVCIHARFPDRHHYFFKTQSAAPSVLPSSHSIHLVPVPHSCTRRRAVERRRRAFPVRAAALLMRGGADTRVIRDVVSTGPDTTDNTTCHFVTNNTGPWFLHCHIDLHLEAGLAIVLVEDANTITKSTHPPAWDQLCPIYDALTPDQL</sequence>
<accession>A0AAD6T940</accession>
<feature type="chain" id="PRO_5042086669" description="Plastocyanin-like domain-containing protein" evidence="2">
    <location>
        <begin position="22"/>
        <end position="231"/>
    </location>
</feature>
<dbReference type="Proteomes" id="UP001218188">
    <property type="component" value="Unassembled WGS sequence"/>
</dbReference>
<dbReference type="EMBL" id="JARJCM010000024">
    <property type="protein sequence ID" value="KAJ7040068.1"/>
    <property type="molecule type" value="Genomic_DNA"/>
</dbReference>
<keyword evidence="2" id="KW-0732">Signal</keyword>
<feature type="domain" description="Plastocyanin-like" evidence="3">
    <location>
        <begin position="152"/>
        <end position="203"/>
    </location>
</feature>